<organism evidence="1 2">
    <name type="scientific">Phytophthora rubi</name>
    <dbReference type="NCBI Taxonomy" id="129364"/>
    <lineage>
        <taxon>Eukaryota</taxon>
        <taxon>Sar</taxon>
        <taxon>Stramenopiles</taxon>
        <taxon>Oomycota</taxon>
        <taxon>Peronosporomycetes</taxon>
        <taxon>Peronosporales</taxon>
        <taxon>Peronosporaceae</taxon>
        <taxon>Phytophthora</taxon>
    </lineage>
</organism>
<name>A0A6A4FFA4_9STRA</name>
<evidence type="ECO:0000313" key="2">
    <source>
        <dbReference type="Proteomes" id="UP000434957"/>
    </source>
</evidence>
<comment type="caution">
    <text evidence="1">The sequence shown here is derived from an EMBL/GenBank/DDBJ whole genome shotgun (WGS) entry which is preliminary data.</text>
</comment>
<keyword evidence="2" id="KW-1185">Reference proteome</keyword>
<sequence length="39" mass="3960">MCAIYSANTRSACSSSGLHSAGLGALNLASEHGHLELMV</sequence>
<dbReference type="AlphaFoldDB" id="A0A6A4FFA4"/>
<proteinExistence type="predicted"/>
<dbReference type="Proteomes" id="UP000434957">
    <property type="component" value="Unassembled WGS sequence"/>
</dbReference>
<gene>
    <name evidence="1" type="ORF">PR003_g13440</name>
</gene>
<reference evidence="1 2" key="1">
    <citation type="submission" date="2018-08" db="EMBL/GenBank/DDBJ databases">
        <title>Genomic investigation of the strawberry pathogen Phytophthora fragariae indicates pathogenicity is determined by transcriptional variation in three key races.</title>
        <authorList>
            <person name="Adams T.M."/>
            <person name="Armitage A.D."/>
            <person name="Sobczyk M.K."/>
            <person name="Bates H.J."/>
            <person name="Dunwell J.M."/>
            <person name="Nellist C.F."/>
            <person name="Harrison R.J."/>
        </authorList>
    </citation>
    <scope>NUCLEOTIDE SEQUENCE [LARGE SCALE GENOMIC DNA]</scope>
    <source>
        <strain evidence="1 2">SCRP333</strain>
    </source>
</reference>
<dbReference type="EMBL" id="QXFT01000849">
    <property type="protein sequence ID" value="KAE9334602.1"/>
    <property type="molecule type" value="Genomic_DNA"/>
</dbReference>
<protein>
    <submittedName>
        <fullName evidence="1">Uncharacterized protein</fullName>
    </submittedName>
</protein>
<accession>A0A6A4FFA4</accession>
<evidence type="ECO:0000313" key="1">
    <source>
        <dbReference type="EMBL" id="KAE9334602.1"/>
    </source>
</evidence>